<evidence type="ECO:0000256" key="1">
    <source>
        <dbReference type="SAM" id="MobiDB-lite"/>
    </source>
</evidence>
<gene>
    <name evidence="2" type="ORF">CAL15_22625</name>
</gene>
<name>A0A1W6ZJD0_9BORD</name>
<dbReference type="Proteomes" id="UP000194161">
    <property type="component" value="Chromosome"/>
</dbReference>
<dbReference type="KEGG" id="bgm:CAL15_22625"/>
<dbReference type="AlphaFoldDB" id="A0A1W6ZJD0"/>
<evidence type="ECO:0000313" key="2">
    <source>
        <dbReference type="EMBL" id="ARP96914.1"/>
    </source>
</evidence>
<reference evidence="2 3" key="1">
    <citation type="submission" date="2017-05" db="EMBL/GenBank/DDBJ databases">
        <title>Complete and WGS of Bordetella genogroups.</title>
        <authorList>
            <person name="Spilker T."/>
            <person name="LiPuma J."/>
        </authorList>
    </citation>
    <scope>NUCLEOTIDE SEQUENCE [LARGE SCALE GENOMIC DNA]</scope>
    <source>
        <strain evidence="2 3">AU7206</strain>
    </source>
</reference>
<sequence length="84" mass="9314">MVVQTWARRGVMLVFATLVSGCSTLGGSDEPEAAPPSSSVDIQCRLSRSSCIHEGSYEPGERDYAEEEAARRNRAELDRLRRSR</sequence>
<organism evidence="2 3">
    <name type="scientific">Bordetella genomosp. 13</name>
    <dbReference type="NCBI Taxonomy" id="463040"/>
    <lineage>
        <taxon>Bacteria</taxon>
        <taxon>Pseudomonadati</taxon>
        <taxon>Pseudomonadota</taxon>
        <taxon>Betaproteobacteria</taxon>
        <taxon>Burkholderiales</taxon>
        <taxon>Alcaligenaceae</taxon>
        <taxon>Bordetella</taxon>
    </lineage>
</organism>
<protein>
    <submittedName>
        <fullName evidence="2">Uncharacterized protein</fullName>
    </submittedName>
</protein>
<evidence type="ECO:0000313" key="3">
    <source>
        <dbReference type="Proteomes" id="UP000194161"/>
    </source>
</evidence>
<dbReference type="EMBL" id="CP021111">
    <property type="protein sequence ID" value="ARP96914.1"/>
    <property type="molecule type" value="Genomic_DNA"/>
</dbReference>
<proteinExistence type="predicted"/>
<keyword evidence="3" id="KW-1185">Reference proteome</keyword>
<feature type="region of interest" description="Disordered" evidence="1">
    <location>
        <begin position="56"/>
        <end position="84"/>
    </location>
</feature>
<accession>A0A1W6ZJD0</accession>